<dbReference type="Gene3D" id="3.30.43.10">
    <property type="entry name" value="Uridine Diphospho-n-acetylenolpyruvylglucosamine Reductase, domain 2"/>
    <property type="match status" value="1"/>
</dbReference>
<evidence type="ECO:0000256" key="1">
    <source>
        <dbReference type="ARBA" id="ARBA00001974"/>
    </source>
</evidence>
<dbReference type="GO" id="GO:0071949">
    <property type="term" value="F:FAD binding"/>
    <property type="evidence" value="ECO:0007669"/>
    <property type="project" value="InterPro"/>
</dbReference>
<dbReference type="Proteomes" id="UP000644693">
    <property type="component" value="Unassembled WGS sequence"/>
</dbReference>
<evidence type="ECO:0000256" key="3">
    <source>
        <dbReference type="ARBA" id="ARBA00022630"/>
    </source>
</evidence>
<dbReference type="PANTHER" id="PTHR43716:SF1">
    <property type="entry name" value="D-2-HYDROXYGLUTARATE DEHYDROGENASE, MITOCHONDRIAL"/>
    <property type="match status" value="1"/>
</dbReference>
<dbReference type="GO" id="GO:0016491">
    <property type="term" value="F:oxidoreductase activity"/>
    <property type="evidence" value="ECO:0007669"/>
    <property type="project" value="UniProtKB-KW"/>
</dbReference>
<evidence type="ECO:0000259" key="6">
    <source>
        <dbReference type="PROSITE" id="PS51387"/>
    </source>
</evidence>
<dbReference type="Gene3D" id="3.30.70.2740">
    <property type="match status" value="1"/>
</dbReference>
<dbReference type="Gene3D" id="1.10.45.10">
    <property type="entry name" value="Vanillyl-alcohol Oxidase, Chain A, domain 4"/>
    <property type="match status" value="1"/>
</dbReference>
<reference evidence="7" key="2">
    <citation type="submission" date="2020-09" db="EMBL/GenBank/DDBJ databases">
        <authorList>
            <person name="Sun Q."/>
            <person name="Kim S."/>
        </authorList>
    </citation>
    <scope>NUCLEOTIDE SEQUENCE</scope>
    <source>
        <strain evidence="7">KCTC 23430</strain>
    </source>
</reference>
<dbReference type="InterPro" id="IPR036318">
    <property type="entry name" value="FAD-bd_PCMH-like_sf"/>
</dbReference>
<dbReference type="GO" id="GO:0022904">
    <property type="term" value="P:respiratory electron transport chain"/>
    <property type="evidence" value="ECO:0007669"/>
    <property type="project" value="TreeGrafter"/>
</dbReference>
<dbReference type="FunFam" id="1.10.45.10:FF:000001">
    <property type="entry name" value="D-lactate dehydrogenase mitochondrial"/>
    <property type="match status" value="1"/>
</dbReference>
<evidence type="ECO:0000313" key="8">
    <source>
        <dbReference type="Proteomes" id="UP000644693"/>
    </source>
</evidence>
<dbReference type="InterPro" id="IPR016171">
    <property type="entry name" value="Vanillyl_alc_oxidase_C-sub2"/>
</dbReference>
<dbReference type="RefSeq" id="WP_189477850.1">
    <property type="nucleotide sequence ID" value="NZ_BMYM01000002.1"/>
</dbReference>
<dbReference type="Gene3D" id="3.30.465.10">
    <property type="match status" value="1"/>
</dbReference>
<dbReference type="Gene3D" id="3.30.70.2190">
    <property type="match status" value="1"/>
</dbReference>
<dbReference type="InterPro" id="IPR016166">
    <property type="entry name" value="FAD-bd_PCMH"/>
</dbReference>
<evidence type="ECO:0000256" key="2">
    <source>
        <dbReference type="ARBA" id="ARBA00008000"/>
    </source>
</evidence>
<dbReference type="PANTHER" id="PTHR43716">
    <property type="entry name" value="D-2-HYDROXYGLUTARATE DEHYDROGENASE, MITOCHONDRIAL"/>
    <property type="match status" value="1"/>
</dbReference>
<dbReference type="SUPFAM" id="SSF56176">
    <property type="entry name" value="FAD-binding/transporter-associated domain-like"/>
    <property type="match status" value="1"/>
</dbReference>
<comment type="cofactor">
    <cofactor evidence="1">
        <name>FAD</name>
        <dbReference type="ChEBI" id="CHEBI:57692"/>
    </cofactor>
</comment>
<dbReference type="PROSITE" id="PS51387">
    <property type="entry name" value="FAD_PCMH"/>
    <property type="match status" value="1"/>
</dbReference>
<dbReference type="AlphaFoldDB" id="A0A918XKK5"/>
<dbReference type="InterPro" id="IPR006094">
    <property type="entry name" value="Oxid_FAD_bind_N"/>
</dbReference>
<evidence type="ECO:0000313" key="7">
    <source>
        <dbReference type="EMBL" id="GHD35287.1"/>
    </source>
</evidence>
<organism evidence="7 8">
    <name type="scientific">Parahalioglobus pacificus</name>
    <dbReference type="NCBI Taxonomy" id="930806"/>
    <lineage>
        <taxon>Bacteria</taxon>
        <taxon>Pseudomonadati</taxon>
        <taxon>Pseudomonadota</taxon>
        <taxon>Gammaproteobacteria</taxon>
        <taxon>Cellvibrionales</taxon>
        <taxon>Halieaceae</taxon>
        <taxon>Parahalioglobus</taxon>
    </lineage>
</organism>
<gene>
    <name evidence="7" type="ORF">GCM10007053_22000</name>
</gene>
<keyword evidence="8" id="KW-1185">Reference proteome</keyword>
<dbReference type="InterPro" id="IPR016164">
    <property type="entry name" value="FAD-linked_Oxase-like_C"/>
</dbReference>
<evidence type="ECO:0000256" key="5">
    <source>
        <dbReference type="ARBA" id="ARBA00023002"/>
    </source>
</evidence>
<protein>
    <submittedName>
        <fullName evidence="7">FAD-binding oxidoreductase</fullName>
    </submittedName>
</protein>
<reference evidence="7" key="1">
    <citation type="journal article" date="2014" name="Int. J. Syst. Evol. Microbiol.">
        <title>Complete genome sequence of Corynebacterium casei LMG S-19264T (=DSM 44701T), isolated from a smear-ripened cheese.</title>
        <authorList>
            <consortium name="US DOE Joint Genome Institute (JGI-PGF)"/>
            <person name="Walter F."/>
            <person name="Albersmeier A."/>
            <person name="Kalinowski J."/>
            <person name="Ruckert C."/>
        </authorList>
    </citation>
    <scope>NUCLEOTIDE SEQUENCE</scope>
    <source>
        <strain evidence="7">KCTC 23430</strain>
    </source>
</reference>
<keyword evidence="3" id="KW-0285">Flavoprotein</keyword>
<dbReference type="EMBL" id="BMYM01000002">
    <property type="protein sequence ID" value="GHD35287.1"/>
    <property type="molecule type" value="Genomic_DNA"/>
</dbReference>
<keyword evidence="5" id="KW-0560">Oxidoreductase</keyword>
<evidence type="ECO:0000256" key="4">
    <source>
        <dbReference type="ARBA" id="ARBA00022827"/>
    </source>
</evidence>
<dbReference type="InterPro" id="IPR016169">
    <property type="entry name" value="FAD-bd_PCMH_sub2"/>
</dbReference>
<proteinExistence type="inferred from homology"/>
<dbReference type="InterPro" id="IPR051264">
    <property type="entry name" value="FAD-oxidored/transferase_4"/>
</dbReference>
<dbReference type="Pfam" id="PF01565">
    <property type="entry name" value="FAD_binding_4"/>
    <property type="match status" value="1"/>
</dbReference>
<dbReference type="Pfam" id="PF02913">
    <property type="entry name" value="FAD-oxidase_C"/>
    <property type="match status" value="1"/>
</dbReference>
<dbReference type="InterPro" id="IPR016167">
    <property type="entry name" value="FAD-bd_PCMH_sub1"/>
</dbReference>
<accession>A0A918XKK5</accession>
<dbReference type="SUPFAM" id="SSF55103">
    <property type="entry name" value="FAD-linked oxidases, C-terminal domain"/>
    <property type="match status" value="1"/>
</dbReference>
<comment type="caution">
    <text evidence="7">The sequence shown here is derived from an EMBL/GenBank/DDBJ whole genome shotgun (WGS) entry which is preliminary data.</text>
</comment>
<dbReference type="InterPro" id="IPR004113">
    <property type="entry name" value="FAD-bd_oxidored_4_C"/>
</dbReference>
<feature type="domain" description="FAD-binding PCMH-type" evidence="6">
    <location>
        <begin position="41"/>
        <end position="220"/>
    </location>
</feature>
<sequence length="464" mass="50066">MSHQSTQQQRIEALRDLLGAANVLIDQQSLTHFGTDWTRYYTPAPLAIVFPTCIADVQALVIYAAEHSLALVPSGGRTGLSAGAVATDGELVVCLDKLNTIDAFNPVDGTLRCGAGVTTGEIQSFAEREGLYYPVDFASSGSSQIGGNVATNAGGIKVVRYGMTREWIAGLKVVTGTGELLDLNRGLVKNNAGYDLRHLVIGSEGTLGIVVEVTVRLVNPPAPHSVMLMACPSMPAIIEVLKAARSTLTLNAFEFFSDKALDKVCEATGWQRPVQVESPFYALLEFEQSDADAAQNLYAAVASQHWASDAVMSQSIGQAQQLWAFRERISEIISHWVPYKSDISSVISKLPDMLAAIDEIVGRAYPEFEIVWFGHIGDGNVHLNVLKPEALDIQTFSERCGEVNTWVSEVVREYGGSVSAEHGIGLLKKSVLPYSVSPAELAIMRGIKASFDPHGIMNPGKIFD</sequence>
<name>A0A918XKK5_9GAMM</name>
<comment type="similarity">
    <text evidence="2">Belongs to the FAD-binding oxidoreductase/transferase type 4 family.</text>
</comment>
<dbReference type="FunFam" id="3.30.465.10:FF:000025">
    <property type="entry name" value="FAD-binding oxidoreductase"/>
    <property type="match status" value="1"/>
</dbReference>
<keyword evidence="4" id="KW-0274">FAD</keyword>